<name>A0ABU7VWM8_9BACL</name>
<evidence type="ECO:0000259" key="2">
    <source>
        <dbReference type="Pfam" id="PF05506"/>
    </source>
</evidence>
<evidence type="ECO:0000256" key="1">
    <source>
        <dbReference type="SAM" id="SignalP"/>
    </source>
</evidence>
<comment type="caution">
    <text evidence="3">The sequence shown here is derived from an EMBL/GenBank/DDBJ whole genome shotgun (WGS) entry which is preliminary data.</text>
</comment>
<feature type="signal peptide" evidence="1">
    <location>
        <begin position="1"/>
        <end position="25"/>
    </location>
</feature>
<dbReference type="RefSeq" id="WP_331848375.1">
    <property type="nucleotide sequence ID" value="NZ_JAZHPZ010000012.1"/>
</dbReference>
<dbReference type="Proteomes" id="UP001306950">
    <property type="component" value="Unassembled WGS sequence"/>
</dbReference>
<dbReference type="Pfam" id="PF05506">
    <property type="entry name" value="PLipase_C_C"/>
    <property type="match status" value="1"/>
</dbReference>
<protein>
    <recommendedName>
        <fullName evidence="2">Bacterial phospholipase C C-terminal domain-containing protein</fullName>
    </recommendedName>
</protein>
<keyword evidence="1" id="KW-0732">Signal</keyword>
<evidence type="ECO:0000313" key="3">
    <source>
        <dbReference type="EMBL" id="MEF2968164.1"/>
    </source>
</evidence>
<evidence type="ECO:0000313" key="4">
    <source>
        <dbReference type="Proteomes" id="UP001306950"/>
    </source>
</evidence>
<feature type="chain" id="PRO_5045412745" description="Bacterial phospholipase C C-terminal domain-containing protein" evidence="1">
    <location>
        <begin position="26"/>
        <end position="151"/>
    </location>
</feature>
<organism evidence="3 4">
    <name type="scientific">Paenibacillus haidiansis</name>
    <dbReference type="NCBI Taxonomy" id="1574488"/>
    <lineage>
        <taxon>Bacteria</taxon>
        <taxon>Bacillati</taxon>
        <taxon>Bacillota</taxon>
        <taxon>Bacilli</taxon>
        <taxon>Bacillales</taxon>
        <taxon>Paenibacillaceae</taxon>
        <taxon>Paenibacillus</taxon>
    </lineage>
</organism>
<reference evidence="3 4" key="1">
    <citation type="submission" date="2024-02" db="EMBL/GenBank/DDBJ databases">
        <title>A nitrogen-fixing paenibacillus bacterium.</title>
        <authorList>
            <person name="Zhang W.L."/>
            <person name="Chen S.F."/>
        </authorList>
    </citation>
    <scope>NUCLEOTIDE SEQUENCE [LARGE SCALE GENOMIC DNA]</scope>
    <source>
        <strain evidence="3 4">M1</strain>
    </source>
</reference>
<accession>A0ABU7VWM8</accession>
<sequence>MASKIMKMIGTTAFSLSLIVGTASAVSANGDLKSKETEVIEITPFAITGEWELKLEGGQTTYTKTLSIAQGSGNLKLQAKNTGSQSFRVTLQSDDYPQYGVILDKTVKAGETFDWTKNGGGVPSGAYTLQVHGSAANPNGIVYLKSADIPW</sequence>
<proteinExistence type="predicted"/>
<gene>
    <name evidence="3" type="ORF">V3851_20235</name>
</gene>
<feature type="domain" description="Bacterial phospholipase C C-terminal" evidence="2">
    <location>
        <begin position="70"/>
        <end position="134"/>
    </location>
</feature>
<dbReference type="InterPro" id="IPR008475">
    <property type="entry name" value="PLipase_C_C"/>
</dbReference>
<keyword evidence="4" id="KW-1185">Reference proteome</keyword>
<dbReference type="EMBL" id="JAZHPZ010000012">
    <property type="protein sequence ID" value="MEF2968164.1"/>
    <property type="molecule type" value="Genomic_DNA"/>
</dbReference>